<gene>
    <name evidence="2" type="ORF">NDU88_001513</name>
</gene>
<dbReference type="Proteomes" id="UP001066276">
    <property type="component" value="Chromosome 3_1"/>
</dbReference>
<dbReference type="AlphaFoldDB" id="A0AAV7U8B2"/>
<sequence length="117" mass="12606">MNLLHGLICLEGPVDRFPPRITAHQTSTSLEAIMRPGSGSPLQCRQGLRCRRPGVTTVRHSARPKRRITPRHAAEGTPSSRSSHPPRAVSSIEATGDGAGRGGEIFRSFSLGREQSS</sequence>
<proteinExistence type="predicted"/>
<reference evidence="2" key="1">
    <citation type="journal article" date="2022" name="bioRxiv">
        <title>Sequencing and chromosome-scale assembly of the giantPleurodeles waltlgenome.</title>
        <authorList>
            <person name="Brown T."/>
            <person name="Elewa A."/>
            <person name="Iarovenko S."/>
            <person name="Subramanian E."/>
            <person name="Araus A.J."/>
            <person name="Petzold A."/>
            <person name="Susuki M."/>
            <person name="Suzuki K.-i.T."/>
            <person name="Hayashi T."/>
            <person name="Toyoda A."/>
            <person name="Oliveira C."/>
            <person name="Osipova E."/>
            <person name="Leigh N.D."/>
            <person name="Simon A."/>
            <person name="Yun M.H."/>
        </authorList>
    </citation>
    <scope>NUCLEOTIDE SEQUENCE</scope>
    <source>
        <strain evidence="2">20211129_DDA</strain>
        <tissue evidence="2">Liver</tissue>
    </source>
</reference>
<dbReference type="EMBL" id="JANPWB010000005">
    <property type="protein sequence ID" value="KAJ1184710.1"/>
    <property type="molecule type" value="Genomic_DNA"/>
</dbReference>
<keyword evidence="3" id="KW-1185">Reference proteome</keyword>
<feature type="compositionally biased region" description="Basic residues" evidence="1">
    <location>
        <begin position="60"/>
        <end position="70"/>
    </location>
</feature>
<evidence type="ECO:0000256" key="1">
    <source>
        <dbReference type="SAM" id="MobiDB-lite"/>
    </source>
</evidence>
<evidence type="ECO:0000313" key="2">
    <source>
        <dbReference type="EMBL" id="KAJ1184710.1"/>
    </source>
</evidence>
<feature type="region of interest" description="Disordered" evidence="1">
    <location>
        <begin position="54"/>
        <end position="117"/>
    </location>
</feature>
<name>A0AAV7U8B2_PLEWA</name>
<evidence type="ECO:0000313" key="3">
    <source>
        <dbReference type="Proteomes" id="UP001066276"/>
    </source>
</evidence>
<protein>
    <submittedName>
        <fullName evidence="2">Uncharacterized protein</fullName>
    </submittedName>
</protein>
<accession>A0AAV7U8B2</accession>
<comment type="caution">
    <text evidence="2">The sequence shown here is derived from an EMBL/GenBank/DDBJ whole genome shotgun (WGS) entry which is preliminary data.</text>
</comment>
<organism evidence="2 3">
    <name type="scientific">Pleurodeles waltl</name>
    <name type="common">Iberian ribbed newt</name>
    <dbReference type="NCBI Taxonomy" id="8319"/>
    <lineage>
        <taxon>Eukaryota</taxon>
        <taxon>Metazoa</taxon>
        <taxon>Chordata</taxon>
        <taxon>Craniata</taxon>
        <taxon>Vertebrata</taxon>
        <taxon>Euteleostomi</taxon>
        <taxon>Amphibia</taxon>
        <taxon>Batrachia</taxon>
        <taxon>Caudata</taxon>
        <taxon>Salamandroidea</taxon>
        <taxon>Salamandridae</taxon>
        <taxon>Pleurodelinae</taxon>
        <taxon>Pleurodeles</taxon>
    </lineage>
</organism>